<feature type="region of interest" description="Disordered" evidence="1">
    <location>
        <begin position="53"/>
        <end position="90"/>
    </location>
</feature>
<reference evidence="3" key="1">
    <citation type="submission" date="2015-06" db="EMBL/GenBank/DDBJ databases">
        <title>Expansion of signal transduction pathways in fungi by whole-genome duplication.</title>
        <authorList>
            <consortium name="DOE Joint Genome Institute"/>
            <person name="Corrochano L.M."/>
            <person name="Kuo A."/>
            <person name="Marcet-Houben M."/>
            <person name="Polaino S."/>
            <person name="Salamov A."/>
            <person name="Villalobos J.M."/>
            <person name="Alvarez M.I."/>
            <person name="Avalos J."/>
            <person name="Benito E.P."/>
            <person name="Benoit I."/>
            <person name="Burger G."/>
            <person name="Camino L.P."/>
            <person name="Canovas D."/>
            <person name="Cerda-Olmedo E."/>
            <person name="Cheng J.-F."/>
            <person name="Dominguez A."/>
            <person name="Elias M."/>
            <person name="Eslava A.P."/>
            <person name="Glaser F."/>
            <person name="Grimwood J."/>
            <person name="Gutierrez G."/>
            <person name="Heitman J."/>
            <person name="Henrissat B."/>
            <person name="Iturriaga E.A."/>
            <person name="Lang B.F."/>
            <person name="Lavin J.L."/>
            <person name="Lee S."/>
            <person name="Li W."/>
            <person name="Lindquist E."/>
            <person name="Lopez-Garcia S."/>
            <person name="Luque E.M."/>
            <person name="Marcos A.T."/>
            <person name="Martin J."/>
            <person name="McCluskey K."/>
            <person name="Medina H.R."/>
            <person name="Miralles-Duran A."/>
            <person name="Miyazaki A."/>
            <person name="Munoz-Torres E."/>
            <person name="Oguiza J.A."/>
            <person name="Ohm R."/>
            <person name="Olmedo M."/>
            <person name="Orejas M."/>
            <person name="Ortiz-Castellanos L."/>
            <person name="Pisabarro A.G."/>
            <person name="Rodriguez-Romero J."/>
            <person name="Ruiz-Herrera J."/>
            <person name="Ruiz-Vazquez R."/>
            <person name="Sanz C."/>
            <person name="Schackwitz W."/>
            <person name="Schmutz J."/>
            <person name="Shahriari M."/>
            <person name="Shelest E."/>
            <person name="Silva-Franco F."/>
            <person name="Soanes D."/>
            <person name="Syed K."/>
            <person name="Tagua V.G."/>
            <person name="Talbot N.J."/>
            <person name="Thon M."/>
            <person name="De vries R.P."/>
            <person name="Wiebenga A."/>
            <person name="Yadav J.S."/>
            <person name="Braun E.L."/>
            <person name="Baker S."/>
            <person name="Garre V."/>
            <person name="Horwitz B."/>
            <person name="Torres-Martinez S."/>
            <person name="Idnurm A."/>
            <person name="Herrera-Estrella A."/>
            <person name="Gabaldon T."/>
            <person name="Grigoriev I.V."/>
        </authorList>
    </citation>
    <scope>NUCLEOTIDE SEQUENCE [LARGE SCALE GENOMIC DNA]</scope>
    <source>
        <strain evidence="3">NRRL 1555(-)</strain>
    </source>
</reference>
<protein>
    <submittedName>
        <fullName evidence="2">Uncharacterized protein</fullName>
    </submittedName>
</protein>
<accession>A0A167RDM6</accession>
<evidence type="ECO:0000313" key="3">
    <source>
        <dbReference type="Proteomes" id="UP000077315"/>
    </source>
</evidence>
<dbReference type="Proteomes" id="UP000077315">
    <property type="component" value="Unassembled WGS sequence"/>
</dbReference>
<sequence length="150" mass="17062">MSLIQILSQKRLQNSVQIHKGDWEGQIYRLQYCLIRVRVSSTAPAGHNLCSDRHSQDVVSQQGMSRLISKPRPPKTDGQTPKARPEVDTGFKSLKNENKWSFSIDAVVENQLYEFGKLQIGEYPSQSFIFGADDHKLYLEHGKVTSDEID</sequence>
<dbReference type="AlphaFoldDB" id="A0A167RDM6"/>
<name>A0A167RDM6_PHYB8</name>
<organism evidence="2 3">
    <name type="scientific">Phycomyces blakesleeanus (strain ATCC 8743b / DSM 1359 / FGSC 10004 / NBRC 33097 / NRRL 1555)</name>
    <dbReference type="NCBI Taxonomy" id="763407"/>
    <lineage>
        <taxon>Eukaryota</taxon>
        <taxon>Fungi</taxon>
        <taxon>Fungi incertae sedis</taxon>
        <taxon>Mucoromycota</taxon>
        <taxon>Mucoromycotina</taxon>
        <taxon>Mucoromycetes</taxon>
        <taxon>Mucorales</taxon>
        <taxon>Phycomycetaceae</taxon>
        <taxon>Phycomyces</taxon>
    </lineage>
</organism>
<gene>
    <name evidence="2" type="ORF">PHYBLDRAFT_162031</name>
</gene>
<dbReference type="RefSeq" id="XP_018299458.1">
    <property type="nucleotide sequence ID" value="XM_018434550.1"/>
</dbReference>
<dbReference type="VEuPathDB" id="FungiDB:PHYBLDRAFT_162031"/>
<dbReference type="InParanoid" id="A0A167RDM6"/>
<evidence type="ECO:0000256" key="1">
    <source>
        <dbReference type="SAM" id="MobiDB-lite"/>
    </source>
</evidence>
<proteinExistence type="predicted"/>
<dbReference type="GeneID" id="28995456"/>
<dbReference type="EMBL" id="KV440971">
    <property type="protein sequence ID" value="OAD81418.1"/>
    <property type="molecule type" value="Genomic_DNA"/>
</dbReference>
<keyword evidence="3" id="KW-1185">Reference proteome</keyword>
<evidence type="ECO:0000313" key="2">
    <source>
        <dbReference type="EMBL" id="OAD81418.1"/>
    </source>
</evidence>
<dbReference type="OrthoDB" id="2397721at2759"/>